<protein>
    <submittedName>
        <fullName evidence="2">Uncharacterized protein</fullName>
    </submittedName>
</protein>
<feature type="region of interest" description="Disordered" evidence="1">
    <location>
        <begin position="207"/>
        <end position="236"/>
    </location>
</feature>
<dbReference type="EMBL" id="OZ035835">
    <property type="protein sequence ID" value="CAL1577497.1"/>
    <property type="molecule type" value="Genomic_DNA"/>
</dbReference>
<keyword evidence="3" id="KW-1185">Reference proteome</keyword>
<evidence type="ECO:0000313" key="2">
    <source>
        <dbReference type="EMBL" id="CAL1577497.1"/>
    </source>
</evidence>
<dbReference type="Proteomes" id="UP001497482">
    <property type="component" value="Chromosome 13"/>
</dbReference>
<organism evidence="2 3">
    <name type="scientific">Knipowitschia caucasica</name>
    <name type="common">Caucasian dwarf goby</name>
    <name type="synonym">Pomatoschistus caucasicus</name>
    <dbReference type="NCBI Taxonomy" id="637954"/>
    <lineage>
        <taxon>Eukaryota</taxon>
        <taxon>Metazoa</taxon>
        <taxon>Chordata</taxon>
        <taxon>Craniata</taxon>
        <taxon>Vertebrata</taxon>
        <taxon>Euteleostomi</taxon>
        <taxon>Actinopterygii</taxon>
        <taxon>Neopterygii</taxon>
        <taxon>Teleostei</taxon>
        <taxon>Neoteleostei</taxon>
        <taxon>Acanthomorphata</taxon>
        <taxon>Gobiaria</taxon>
        <taxon>Gobiiformes</taxon>
        <taxon>Gobioidei</taxon>
        <taxon>Gobiidae</taxon>
        <taxon>Gobiinae</taxon>
        <taxon>Knipowitschia</taxon>
    </lineage>
</organism>
<name>A0AAV2JPC7_KNICA</name>
<gene>
    <name evidence="2" type="ORF">KC01_LOCUS8840</name>
</gene>
<dbReference type="AlphaFoldDB" id="A0AAV2JPC7"/>
<accession>A0AAV2JPC7</accession>
<evidence type="ECO:0000256" key="1">
    <source>
        <dbReference type="SAM" id="MobiDB-lite"/>
    </source>
</evidence>
<reference evidence="2 3" key="1">
    <citation type="submission" date="2024-04" db="EMBL/GenBank/DDBJ databases">
        <authorList>
            <person name="Waldvogel A.-M."/>
            <person name="Schoenle A."/>
        </authorList>
    </citation>
    <scope>NUCLEOTIDE SEQUENCE [LARGE SCALE GENOMIC DNA]</scope>
</reference>
<proteinExistence type="predicted"/>
<sequence length="236" mass="25057">MLSRWTVLWSHDSLRGSLALAHPMEVASRAASCCPLLRFHSLIKVFHSRLSLAADCRVQTPPELTTLLRRNDTVAPRIFEWSRIAGPRGSVGRAVRDGAGARPTRVAPLPSRNSCGRLGCLPLLVCGLGVSSLTLSQERRGPWVLGLVEIVAVAVVGMEEAKSGHAGDVTAWPGFLIIPTTASTSTKTNTQGESSSPDSELACRNNLAEEGATPPTVLTTPGQHGGEPMSPVRIDV</sequence>
<evidence type="ECO:0000313" key="3">
    <source>
        <dbReference type="Proteomes" id="UP001497482"/>
    </source>
</evidence>